<proteinExistence type="predicted"/>
<evidence type="ECO:0000313" key="2">
    <source>
        <dbReference type="EMBL" id="TKW28336.1"/>
    </source>
</evidence>
<feature type="coiled-coil region" evidence="1">
    <location>
        <begin position="124"/>
        <end position="171"/>
    </location>
</feature>
<dbReference type="AlphaFoldDB" id="A0A4V6DA60"/>
<dbReference type="EMBL" id="CM016554">
    <property type="protein sequence ID" value="TKW28336.1"/>
    <property type="molecule type" value="Genomic_DNA"/>
</dbReference>
<dbReference type="Proteomes" id="UP000298652">
    <property type="component" value="Chromosome 3"/>
</dbReference>
<keyword evidence="3" id="KW-1185">Reference proteome</keyword>
<gene>
    <name evidence="2" type="ORF">SEVIR_3G311600v2</name>
</gene>
<reference evidence="2" key="1">
    <citation type="submission" date="2019-03" db="EMBL/GenBank/DDBJ databases">
        <title>WGS assembly of Setaria viridis.</title>
        <authorList>
            <person name="Huang P."/>
            <person name="Jenkins J."/>
            <person name="Grimwood J."/>
            <person name="Barry K."/>
            <person name="Healey A."/>
            <person name="Mamidi S."/>
            <person name="Sreedasyam A."/>
            <person name="Shu S."/>
            <person name="Feldman M."/>
            <person name="Wu J."/>
            <person name="Yu Y."/>
            <person name="Chen C."/>
            <person name="Johnson J."/>
            <person name="Rokhsar D."/>
            <person name="Baxter I."/>
            <person name="Schmutz J."/>
            <person name="Brutnell T."/>
            <person name="Kellogg E."/>
        </authorList>
    </citation>
    <scope>NUCLEOTIDE SEQUENCE [LARGE SCALE GENOMIC DNA]</scope>
</reference>
<protein>
    <submittedName>
        <fullName evidence="2">Uncharacterized protein</fullName>
    </submittedName>
</protein>
<organism evidence="2 3">
    <name type="scientific">Setaria viridis</name>
    <name type="common">Green bristlegrass</name>
    <name type="synonym">Setaria italica subsp. viridis</name>
    <dbReference type="NCBI Taxonomy" id="4556"/>
    <lineage>
        <taxon>Eukaryota</taxon>
        <taxon>Viridiplantae</taxon>
        <taxon>Streptophyta</taxon>
        <taxon>Embryophyta</taxon>
        <taxon>Tracheophyta</taxon>
        <taxon>Spermatophyta</taxon>
        <taxon>Magnoliopsida</taxon>
        <taxon>Liliopsida</taxon>
        <taxon>Poales</taxon>
        <taxon>Poaceae</taxon>
        <taxon>PACMAD clade</taxon>
        <taxon>Panicoideae</taxon>
        <taxon>Panicodae</taxon>
        <taxon>Paniceae</taxon>
        <taxon>Cenchrinae</taxon>
        <taxon>Setaria</taxon>
    </lineage>
</organism>
<name>A0A4V6DA60_SETVI</name>
<keyword evidence="1" id="KW-0175">Coiled coil</keyword>
<evidence type="ECO:0000313" key="3">
    <source>
        <dbReference type="Proteomes" id="UP000298652"/>
    </source>
</evidence>
<accession>A0A4V6DA60</accession>
<sequence length="195" mass="20774">MGAEAGPSTTLSGPIVDMTMEDAPQIEDASLAGATISMLQEVIRLVEGPTVPESSGGVLPTTAEVASTASTTGADALALVVVTEVGKVGVIGSVVGKESEPEVAKSTGGPVLELPPESEIKRAIQSFQDLYDKAQRNTRALQERSEATQRVAQLEQECRRLIDTLRVHEEAAKSFAIERNDHEVLRSDWRVPIDL</sequence>
<dbReference type="Gramene" id="TKW28336">
    <property type="protein sequence ID" value="TKW28336"/>
    <property type="gene ID" value="SEVIR_3G311600v2"/>
</dbReference>
<evidence type="ECO:0000256" key="1">
    <source>
        <dbReference type="SAM" id="Coils"/>
    </source>
</evidence>